<dbReference type="Proteomes" id="UP001066276">
    <property type="component" value="Chromosome 10"/>
</dbReference>
<proteinExistence type="predicted"/>
<accession>A0AAV7M642</accession>
<evidence type="ECO:0000313" key="1">
    <source>
        <dbReference type="EMBL" id="KAJ1098831.1"/>
    </source>
</evidence>
<dbReference type="EMBL" id="JANPWB010000014">
    <property type="protein sequence ID" value="KAJ1098831.1"/>
    <property type="molecule type" value="Genomic_DNA"/>
</dbReference>
<evidence type="ECO:0000313" key="2">
    <source>
        <dbReference type="Proteomes" id="UP001066276"/>
    </source>
</evidence>
<evidence type="ECO:0008006" key="3">
    <source>
        <dbReference type="Google" id="ProtNLM"/>
    </source>
</evidence>
<reference evidence="1" key="1">
    <citation type="journal article" date="2022" name="bioRxiv">
        <title>Sequencing and chromosome-scale assembly of the giantPleurodeles waltlgenome.</title>
        <authorList>
            <person name="Brown T."/>
            <person name="Elewa A."/>
            <person name="Iarovenko S."/>
            <person name="Subramanian E."/>
            <person name="Araus A.J."/>
            <person name="Petzold A."/>
            <person name="Susuki M."/>
            <person name="Suzuki K.-i.T."/>
            <person name="Hayashi T."/>
            <person name="Toyoda A."/>
            <person name="Oliveira C."/>
            <person name="Osipova E."/>
            <person name="Leigh N.D."/>
            <person name="Simon A."/>
            <person name="Yun M.H."/>
        </authorList>
    </citation>
    <scope>NUCLEOTIDE SEQUENCE</scope>
    <source>
        <strain evidence="1">20211129_DDA</strain>
        <tissue evidence="1">Liver</tissue>
    </source>
</reference>
<organism evidence="1 2">
    <name type="scientific">Pleurodeles waltl</name>
    <name type="common">Iberian ribbed newt</name>
    <dbReference type="NCBI Taxonomy" id="8319"/>
    <lineage>
        <taxon>Eukaryota</taxon>
        <taxon>Metazoa</taxon>
        <taxon>Chordata</taxon>
        <taxon>Craniata</taxon>
        <taxon>Vertebrata</taxon>
        <taxon>Euteleostomi</taxon>
        <taxon>Amphibia</taxon>
        <taxon>Batrachia</taxon>
        <taxon>Caudata</taxon>
        <taxon>Salamandroidea</taxon>
        <taxon>Salamandridae</taxon>
        <taxon>Pleurodelinae</taxon>
        <taxon>Pleurodeles</taxon>
    </lineage>
</organism>
<name>A0AAV7M642_PLEWA</name>
<sequence>MRLANGFHRFLRVGNGLFASHFRFCTVANCESARLRVAIVCYIWPLVPTTGNAPNHNMDTSHFPKENRAVFC</sequence>
<keyword evidence="2" id="KW-1185">Reference proteome</keyword>
<comment type="caution">
    <text evidence="1">The sequence shown here is derived from an EMBL/GenBank/DDBJ whole genome shotgun (WGS) entry which is preliminary data.</text>
</comment>
<protein>
    <recommendedName>
        <fullName evidence="3">Secreted protein</fullName>
    </recommendedName>
</protein>
<gene>
    <name evidence="1" type="ORF">NDU88_003938</name>
</gene>
<dbReference type="AlphaFoldDB" id="A0AAV7M642"/>